<name>A0A448WBC3_9PLAT</name>
<organism evidence="1 2">
    <name type="scientific">Protopolystoma xenopodis</name>
    <dbReference type="NCBI Taxonomy" id="117903"/>
    <lineage>
        <taxon>Eukaryota</taxon>
        <taxon>Metazoa</taxon>
        <taxon>Spiralia</taxon>
        <taxon>Lophotrochozoa</taxon>
        <taxon>Platyhelminthes</taxon>
        <taxon>Monogenea</taxon>
        <taxon>Polyopisthocotylea</taxon>
        <taxon>Polystomatidea</taxon>
        <taxon>Polystomatidae</taxon>
        <taxon>Protopolystoma</taxon>
    </lineage>
</organism>
<accession>A0A448WBC3</accession>
<dbReference type="EMBL" id="CAAALY010001997">
    <property type="protein sequence ID" value="VEL07566.1"/>
    <property type="molecule type" value="Genomic_DNA"/>
</dbReference>
<evidence type="ECO:0000313" key="1">
    <source>
        <dbReference type="EMBL" id="VEL07566.1"/>
    </source>
</evidence>
<sequence>MVLLAKQPDCWPSSFTEELCIARGQLLGRLQTYVSRWIYVGKEHSLLDYSAYDDLAVPELLLLAKRLDSRPSSFTENIDYTDSIEQSPSIAARRHLLTRLHTYVGQWIDAVLAVSWPIDKEHSECRTTHDNIGCNNTEVDLDASDRGTIGTNADNGPSASRIAQLEATVHKKIRQEDESYTYLETSLKHQSELAPDTSAKPHREFSRSMFRGPSCKLLEVGML</sequence>
<keyword evidence="2" id="KW-1185">Reference proteome</keyword>
<reference evidence="1" key="1">
    <citation type="submission" date="2018-11" db="EMBL/GenBank/DDBJ databases">
        <authorList>
            <consortium name="Pathogen Informatics"/>
        </authorList>
    </citation>
    <scope>NUCLEOTIDE SEQUENCE</scope>
</reference>
<dbReference type="Proteomes" id="UP000784294">
    <property type="component" value="Unassembled WGS sequence"/>
</dbReference>
<comment type="caution">
    <text evidence="1">The sequence shown here is derived from an EMBL/GenBank/DDBJ whole genome shotgun (WGS) entry which is preliminary data.</text>
</comment>
<evidence type="ECO:0000313" key="2">
    <source>
        <dbReference type="Proteomes" id="UP000784294"/>
    </source>
</evidence>
<gene>
    <name evidence="1" type="ORF">PXEA_LOCUS1006</name>
</gene>
<protein>
    <submittedName>
        <fullName evidence="1">Uncharacterized protein</fullName>
    </submittedName>
</protein>
<dbReference type="AlphaFoldDB" id="A0A448WBC3"/>
<proteinExistence type="predicted"/>